<protein>
    <submittedName>
        <fullName evidence="1">TolB protein</fullName>
    </submittedName>
</protein>
<organism evidence="1 2">
    <name type="scientific">Sandaracinus amylolyticus</name>
    <dbReference type="NCBI Taxonomy" id="927083"/>
    <lineage>
        <taxon>Bacteria</taxon>
        <taxon>Pseudomonadati</taxon>
        <taxon>Myxococcota</taxon>
        <taxon>Polyangia</taxon>
        <taxon>Polyangiales</taxon>
        <taxon>Sandaracinaceae</taxon>
        <taxon>Sandaracinus</taxon>
    </lineage>
</organism>
<dbReference type="PROSITE" id="PS51257">
    <property type="entry name" value="PROKAR_LIPOPROTEIN"/>
    <property type="match status" value="1"/>
</dbReference>
<dbReference type="OrthoDB" id="5512182at2"/>
<name>A0A0F6SG54_9BACT</name>
<gene>
    <name evidence="1" type="ORF">DB32_005248</name>
</gene>
<dbReference type="EMBL" id="CP011125">
    <property type="protein sequence ID" value="AKF08099.1"/>
    <property type="molecule type" value="Genomic_DNA"/>
</dbReference>
<keyword evidence="2" id="KW-1185">Reference proteome</keyword>
<dbReference type="STRING" id="927083.DB32_005248"/>
<dbReference type="RefSeq" id="WP_053235281.1">
    <property type="nucleotide sequence ID" value="NZ_CP011125.1"/>
</dbReference>
<dbReference type="Proteomes" id="UP000034883">
    <property type="component" value="Chromosome"/>
</dbReference>
<dbReference type="AlphaFoldDB" id="A0A0F6SG54"/>
<dbReference type="Gene3D" id="2.120.10.30">
    <property type="entry name" value="TolB, C-terminal domain"/>
    <property type="match status" value="1"/>
</dbReference>
<evidence type="ECO:0000313" key="2">
    <source>
        <dbReference type="Proteomes" id="UP000034883"/>
    </source>
</evidence>
<dbReference type="SUPFAM" id="SSF82171">
    <property type="entry name" value="DPP6 N-terminal domain-like"/>
    <property type="match status" value="1"/>
</dbReference>
<evidence type="ECO:0000313" key="1">
    <source>
        <dbReference type="EMBL" id="AKF08099.1"/>
    </source>
</evidence>
<dbReference type="KEGG" id="samy:DB32_005248"/>
<sequence length="648" mass="68523">MRKKYLSACLALATLAGCDCSGDIDGDLHDGSIPGDTSEDPGLAGLQTLRLEPEDATITIEGATPATQAYRAFGTFEGETGEREITERVTFRASGVPYVGAFTGATFTSVTTNGGRARVEALANGRLAVGALRVVLRTTLDVPPSSGGPALPTDPGSLFDGPEDASRAPTLVYPNDGVVLPPNLGRVEVHWLRGPASNTLFEVAFANDVTDVRAYVRCERPAGVRDDGCIWEPTGAAWTHIAETNRGGLPLTVRVRATDDTGSAVAVSSDIDLRFARDPLAGTIYYWTTSPGAIVRYDFGAAAGEAELVMGPGQTESGSCVGCHAISRDGTKIVGSVGGQNRGGVLMYDLETYTPLWNESAGDDRVLQFSSFSPDGAQLAAVYGDDDRGTMGMFLFDVRCDGAGGCGTQLATIPNEGREVSHPAWSPESGNWIAFTDVGQSGSTSQRPMRGAIAMVERDGTGWSAPRVLVPRVDGLNRYNPDWSPDELFLTFNESTCPSGTTEHRDCNADSDPTAKVWAVPREGGSPVRMDQLSAPGVMDTGRVDLNDTFPRMAPFAFVLDSGDLGDRELMYVSFASTRAYGLRTAPGGNDESGNRGTYVWMAGVLPDAVARGDDPSFPAFALPFQDLTTSNHIAVWTTESVGNPGPD</sequence>
<proteinExistence type="predicted"/>
<accession>A0A0F6SG54</accession>
<reference evidence="1 2" key="1">
    <citation type="submission" date="2015-03" db="EMBL/GenBank/DDBJ databases">
        <title>Genome assembly of Sandaracinus amylolyticus DSM 53668.</title>
        <authorList>
            <person name="Sharma G."/>
            <person name="Subramanian S."/>
        </authorList>
    </citation>
    <scope>NUCLEOTIDE SEQUENCE [LARGE SCALE GENOMIC DNA]</scope>
    <source>
        <strain evidence="1 2">DSM 53668</strain>
    </source>
</reference>
<dbReference type="InterPro" id="IPR011042">
    <property type="entry name" value="6-blade_b-propeller_TolB-like"/>
</dbReference>